<evidence type="ECO:0000256" key="3">
    <source>
        <dbReference type="ARBA" id="ARBA00022833"/>
    </source>
</evidence>
<feature type="compositionally biased region" description="Basic and acidic residues" evidence="6">
    <location>
        <begin position="676"/>
        <end position="694"/>
    </location>
</feature>
<dbReference type="PROSITE" id="PS50103">
    <property type="entry name" value="ZF_C3H1"/>
    <property type="match status" value="1"/>
</dbReference>
<feature type="region of interest" description="Disordered" evidence="6">
    <location>
        <begin position="602"/>
        <end position="699"/>
    </location>
</feature>
<evidence type="ECO:0000256" key="7">
    <source>
        <dbReference type="SAM" id="SignalP"/>
    </source>
</evidence>
<evidence type="ECO:0000259" key="8">
    <source>
        <dbReference type="PROSITE" id="PS50103"/>
    </source>
</evidence>
<keyword evidence="5" id="KW-0175">Coiled coil</keyword>
<protein>
    <recommendedName>
        <fullName evidence="8">C3H1-type domain-containing protein</fullName>
    </recommendedName>
</protein>
<dbReference type="SUPFAM" id="SSF51905">
    <property type="entry name" value="FAD/NAD(P)-binding domain"/>
    <property type="match status" value="1"/>
</dbReference>
<feature type="region of interest" description="Disordered" evidence="6">
    <location>
        <begin position="392"/>
        <end position="467"/>
    </location>
</feature>
<feature type="chain" id="PRO_5003287626" description="C3H1-type domain-containing protein" evidence="7">
    <location>
        <begin position="24"/>
        <end position="719"/>
    </location>
</feature>
<feature type="compositionally biased region" description="Basic residues" evidence="6">
    <location>
        <begin position="422"/>
        <end position="435"/>
    </location>
</feature>
<evidence type="ECO:0000256" key="6">
    <source>
        <dbReference type="SAM" id="MobiDB-lite"/>
    </source>
</evidence>
<feature type="zinc finger region" description="C3H1-type" evidence="4">
    <location>
        <begin position="481"/>
        <end position="519"/>
    </location>
</feature>
<dbReference type="GO" id="GO:0008270">
    <property type="term" value="F:zinc ion binding"/>
    <property type="evidence" value="ECO:0007669"/>
    <property type="project" value="UniProtKB-KW"/>
</dbReference>
<dbReference type="InterPro" id="IPR036188">
    <property type="entry name" value="FAD/NAD-bd_sf"/>
</dbReference>
<feature type="region of interest" description="Disordered" evidence="6">
    <location>
        <begin position="44"/>
        <end position="84"/>
    </location>
</feature>
<feature type="compositionally biased region" description="Basic and acidic residues" evidence="6">
    <location>
        <begin position="397"/>
        <end position="413"/>
    </location>
</feature>
<dbReference type="Gene3D" id="3.30.9.10">
    <property type="entry name" value="D-Amino Acid Oxidase, subunit A, domain 2"/>
    <property type="match status" value="1"/>
</dbReference>
<dbReference type="Pfam" id="PF16543">
    <property type="entry name" value="DFRP_C"/>
    <property type="match status" value="1"/>
</dbReference>
<dbReference type="InParanoid" id="F2UKG3"/>
<dbReference type="RefSeq" id="XP_004990500.1">
    <property type="nucleotide sequence ID" value="XM_004990443.1"/>
</dbReference>
<evidence type="ECO:0000313" key="10">
    <source>
        <dbReference type="Proteomes" id="UP000007799"/>
    </source>
</evidence>
<accession>F2UKG3</accession>
<keyword evidence="1 4" id="KW-0479">Metal-binding</keyword>
<feature type="compositionally biased region" description="Basic and acidic residues" evidence="6">
    <location>
        <begin position="627"/>
        <end position="636"/>
    </location>
</feature>
<evidence type="ECO:0000313" key="9">
    <source>
        <dbReference type="EMBL" id="EGD77612.1"/>
    </source>
</evidence>
<dbReference type="InterPro" id="IPR006076">
    <property type="entry name" value="FAD-dep_OxRdtase"/>
</dbReference>
<dbReference type="STRING" id="946362.F2UKG3"/>
<evidence type="ECO:0000256" key="2">
    <source>
        <dbReference type="ARBA" id="ARBA00022771"/>
    </source>
</evidence>
<proteinExistence type="predicted"/>
<dbReference type="Gene3D" id="6.20.400.10">
    <property type="match status" value="1"/>
</dbReference>
<feature type="compositionally biased region" description="Acidic residues" evidence="6">
    <location>
        <begin position="660"/>
        <end position="675"/>
    </location>
</feature>
<organism evidence="10">
    <name type="scientific">Salpingoeca rosetta (strain ATCC 50818 / BSB-021)</name>
    <dbReference type="NCBI Taxonomy" id="946362"/>
    <lineage>
        <taxon>Eukaryota</taxon>
        <taxon>Choanoflagellata</taxon>
        <taxon>Craspedida</taxon>
        <taxon>Salpingoecidae</taxon>
        <taxon>Salpingoeca</taxon>
    </lineage>
</organism>
<dbReference type="GO" id="GO:0005829">
    <property type="term" value="C:cytosol"/>
    <property type="evidence" value="ECO:0007669"/>
    <property type="project" value="TreeGrafter"/>
</dbReference>
<keyword evidence="3 4" id="KW-0862">Zinc</keyword>
<dbReference type="OrthoDB" id="278280at2759"/>
<dbReference type="Gene3D" id="3.50.50.60">
    <property type="entry name" value="FAD/NAD(P)-binding domain"/>
    <property type="match status" value="2"/>
</dbReference>
<evidence type="ECO:0000256" key="4">
    <source>
        <dbReference type="PROSITE-ProRule" id="PRU00723"/>
    </source>
</evidence>
<evidence type="ECO:0000256" key="1">
    <source>
        <dbReference type="ARBA" id="ARBA00022723"/>
    </source>
</evidence>
<dbReference type="GO" id="GO:0002181">
    <property type="term" value="P:cytoplasmic translation"/>
    <property type="evidence" value="ECO:0007669"/>
    <property type="project" value="TreeGrafter"/>
</dbReference>
<dbReference type="EMBL" id="GL832978">
    <property type="protein sequence ID" value="EGD77612.1"/>
    <property type="molecule type" value="Genomic_DNA"/>
</dbReference>
<dbReference type="AlphaFoldDB" id="F2UKG3"/>
<feature type="compositionally biased region" description="Basic and acidic residues" evidence="6">
    <location>
        <begin position="436"/>
        <end position="456"/>
    </location>
</feature>
<gene>
    <name evidence="9" type="ORF">PTSG_08707</name>
</gene>
<keyword evidence="10" id="KW-1185">Reference proteome</keyword>
<dbReference type="GeneID" id="16071056"/>
<dbReference type="Proteomes" id="UP000007799">
    <property type="component" value="Unassembled WGS sequence"/>
</dbReference>
<keyword evidence="2 4" id="KW-0863">Zinc-finger</keyword>
<reference evidence="9" key="1">
    <citation type="submission" date="2009-08" db="EMBL/GenBank/DDBJ databases">
        <title>Annotation of Salpingoeca rosetta.</title>
        <authorList>
            <consortium name="The Broad Institute Genome Sequencing Platform"/>
            <person name="Russ C."/>
            <person name="Cuomo C."/>
            <person name="Burger G."/>
            <person name="Gray M.W."/>
            <person name="Holland P.W.H."/>
            <person name="King N."/>
            <person name="Lang F.B.F."/>
            <person name="Roger A.J."/>
            <person name="Ruiz-Trillo I."/>
            <person name="Young S.K."/>
            <person name="Zeng Q."/>
            <person name="Gargeya S."/>
            <person name="Alvarado L."/>
            <person name="Berlin A."/>
            <person name="Chapman S.B."/>
            <person name="Chen Z."/>
            <person name="Freedman E."/>
            <person name="Gellesch M."/>
            <person name="Goldberg J."/>
            <person name="Griggs A."/>
            <person name="Gujja S."/>
            <person name="Heilman E."/>
            <person name="Heiman D."/>
            <person name="Howarth C."/>
            <person name="Mehta T."/>
            <person name="Neiman D."/>
            <person name="Pearson M."/>
            <person name="Roberts A."/>
            <person name="Saif S."/>
            <person name="Shea T."/>
            <person name="Shenoy N."/>
            <person name="Sisk P."/>
            <person name="Stolte C."/>
            <person name="Sykes S."/>
            <person name="White J."/>
            <person name="Yandava C."/>
            <person name="Haas B."/>
            <person name="Nusbaum C."/>
            <person name="Birren B."/>
        </authorList>
    </citation>
    <scope>NUCLEOTIDE SEQUENCE [LARGE SCALE GENOMIC DNA]</scope>
    <source>
        <strain evidence="9">ATCC 50818</strain>
    </source>
</reference>
<dbReference type="InterPro" id="IPR000571">
    <property type="entry name" value="Znf_CCCH"/>
</dbReference>
<feature type="domain" description="C3H1-type" evidence="8">
    <location>
        <begin position="481"/>
        <end position="519"/>
    </location>
</feature>
<name>F2UKG3_SALR5</name>
<dbReference type="PANTHER" id="PTHR12681">
    <property type="entry name" value="ZINC FINGER-CONTAINING PROTEIN P48ZNF"/>
    <property type="match status" value="1"/>
</dbReference>
<dbReference type="PANTHER" id="PTHR12681:SF0">
    <property type="entry name" value="ZINC FINGER CCCH DOMAIN-CONTAINING PROTEIN 15"/>
    <property type="match status" value="1"/>
</dbReference>
<dbReference type="InterPro" id="IPR032378">
    <property type="entry name" value="ZC3H15/TMA46_C"/>
</dbReference>
<feature type="compositionally biased region" description="Basic and acidic residues" evidence="6">
    <location>
        <begin position="647"/>
        <end position="659"/>
    </location>
</feature>
<feature type="signal peptide" evidence="7">
    <location>
        <begin position="1"/>
        <end position="23"/>
    </location>
</feature>
<sequence length="719" mass="79378">MTMMKAALRAAALSSCAVGVAAAAATINNGRASGTSLAFSTTTTATATSKNSGAQQRSRMAAAASGDGSGSATAQEQPLSQQQQPQFKKAIVIGGGVVGVTTAAELAKRGIQVTLIEAGSGFANECSYAAAGGMQRTNPQVNRDSWRATVKSWLASLNPFRANDAPLPGVFISPKVMFDPQFRRWFRLFTVSSLYRSQEDQAYQTQHMLDFTDWAVDSILNVMHEDDGFLAKAANLNTTGALKLLYDECDLDPERHRMFNGREPWGFVQKQDLATVEPSLTSFRPPHTPPCGAIIQYRAAQAHCARFTKAFAERHLEGVEVQTDTRIKELTLSDDETRVAAITTEDRTIDVGADTVVVLAAGSWTPVLSRTAGRFVPVYPMKGYTLLANAADADTQQGERARAQRKAEQEEKAMMNSLFKPVRPKVKPLPQKKKKVEKEPEPEKKDLYTDDRDKKQSTSADWDQATLEKVVNERHGKKKQPPTDKVCKYFLDAVEKGKYGWFWTCPNGGDDCKYRHALPPGYVLKKDRKKKQEEEAKMTLEELIDRERAELSKRTNLTPVNPDTFAKWKKKKIAEKKKALKEANKKKKKEFLSGNTSAKVTGRDFFSFRPEMGGTDTNDDEGGTFDDLTKKDKENNGEAQDGQAAVKEFDASVYDVKHDDDDEDDDDDDDEEDEGDEKKQADAKKAEANKKEEGVSVGAVAVDADLFADEMGDLDLDNV</sequence>
<keyword evidence="7" id="KW-0732">Signal</keyword>
<dbReference type="GO" id="GO:0003729">
    <property type="term" value="F:mRNA binding"/>
    <property type="evidence" value="ECO:0007669"/>
    <property type="project" value="TreeGrafter"/>
</dbReference>
<dbReference type="Pfam" id="PF01266">
    <property type="entry name" value="DAO"/>
    <property type="match status" value="1"/>
</dbReference>
<dbReference type="eggNOG" id="KOG1763">
    <property type="taxonomic scope" value="Eukaryota"/>
</dbReference>
<feature type="coiled-coil region" evidence="5">
    <location>
        <begin position="526"/>
        <end position="590"/>
    </location>
</feature>
<dbReference type="KEGG" id="sre:PTSG_08707"/>
<evidence type="ECO:0000256" key="5">
    <source>
        <dbReference type="SAM" id="Coils"/>
    </source>
</evidence>